<dbReference type="RefSeq" id="WP_032370974.1">
    <property type="nucleotide sequence ID" value="NZ_CP015220.1"/>
</dbReference>
<keyword evidence="2" id="KW-1185">Reference proteome</keyword>
<organism evidence="1 2">
    <name type="scientific">Rhodococcoides fascians</name>
    <name type="common">Rhodococcus fascians</name>
    <dbReference type="NCBI Taxonomy" id="1828"/>
    <lineage>
        <taxon>Bacteria</taxon>
        <taxon>Bacillati</taxon>
        <taxon>Actinomycetota</taxon>
        <taxon>Actinomycetes</taxon>
        <taxon>Mycobacteriales</taxon>
        <taxon>Nocardiaceae</taxon>
        <taxon>Rhodococcoides</taxon>
    </lineage>
</organism>
<sequence length="84" mass="8811">MTIEDVGGRRTVTADELLLLVGDHLLIEEGVATGFIESAGQVAENVAVTVTDGVDGTTTTERVFLPDAEVTIEPADRGRAPVTM</sequence>
<dbReference type="EMBL" id="CP015220">
    <property type="protein sequence ID" value="AMY24989.1"/>
    <property type="molecule type" value="Genomic_DNA"/>
</dbReference>
<dbReference type="KEGG" id="rhs:A3Q41_03703"/>
<gene>
    <name evidence="1" type="ORF">A3Q41_03703</name>
</gene>
<dbReference type="GeneID" id="93553862"/>
<protein>
    <submittedName>
        <fullName evidence="1">Uncharacterized protein</fullName>
    </submittedName>
</protein>
<evidence type="ECO:0000313" key="2">
    <source>
        <dbReference type="Proteomes" id="UP000076038"/>
    </source>
</evidence>
<name>A0A143QPX5_RHOFA</name>
<dbReference type="Proteomes" id="UP000076038">
    <property type="component" value="Chromosome"/>
</dbReference>
<accession>A0A143QPX5</accession>
<dbReference type="AlphaFoldDB" id="A0A143QPX5"/>
<evidence type="ECO:0000313" key="1">
    <source>
        <dbReference type="EMBL" id="AMY24989.1"/>
    </source>
</evidence>
<proteinExistence type="predicted"/>
<dbReference type="PATRIC" id="fig|1653479.3.peg.3754"/>
<reference evidence="1 2" key="1">
    <citation type="journal article" date="2016" name="Genome Announc.">
        <title>Complete Genome and Plasmid Sequences for Rhodococcus fascians D188 and Draft Sequences for Rhodococcus Isolates PBTS 1 and PBTS 2.</title>
        <authorList>
            <person name="Stamler R.A."/>
            <person name="Vereecke D."/>
            <person name="Zhang Y."/>
            <person name="Schilkey F."/>
            <person name="Devitt N."/>
            <person name="Randall J.J."/>
        </authorList>
    </citation>
    <scope>NUCLEOTIDE SEQUENCE [LARGE SCALE GENOMIC DNA]</scope>
    <source>
        <strain evidence="1 2">PBTS2</strain>
    </source>
</reference>
<reference evidence="2" key="2">
    <citation type="submission" date="2016-04" db="EMBL/GenBank/DDBJ databases">
        <title>Complete Genome and Plasmid Sequences for Rhodococcus fascians D188 and Draft Sequences for Rhodococcus spp. Isolates PBTS 1 and PBTS 2.</title>
        <authorList>
            <person name="Stamer R."/>
            <person name="Vereecke D."/>
            <person name="Zhang Y."/>
            <person name="Schilkey F."/>
            <person name="Devitt N."/>
            <person name="Randall J."/>
        </authorList>
    </citation>
    <scope>NUCLEOTIDE SEQUENCE [LARGE SCALE GENOMIC DNA]</scope>
    <source>
        <strain evidence="2">PBTS2</strain>
    </source>
</reference>